<feature type="domain" description="Gfo/Idh/MocA-like oxidoreductase bacterial type C-terminal" evidence="2">
    <location>
        <begin position="194"/>
        <end position="425"/>
    </location>
</feature>
<dbReference type="InterPro" id="IPR036291">
    <property type="entry name" value="NAD(P)-bd_dom_sf"/>
</dbReference>
<dbReference type="InterPro" id="IPR000683">
    <property type="entry name" value="Gfo/Idh/MocA-like_OxRdtase_N"/>
</dbReference>
<dbReference type="InterPro" id="IPR043906">
    <property type="entry name" value="Gfo/Idh/MocA_OxRdtase_bact_C"/>
</dbReference>
<feature type="domain" description="Gfo/Idh/MocA-like oxidoreductase N-terminal" evidence="1">
    <location>
        <begin position="32"/>
        <end position="155"/>
    </location>
</feature>
<dbReference type="SUPFAM" id="SSF55347">
    <property type="entry name" value="Glyceraldehyde-3-phosphate dehydrogenase-like, C-terminal domain"/>
    <property type="match status" value="1"/>
</dbReference>
<evidence type="ECO:0000313" key="4">
    <source>
        <dbReference type="Proteomes" id="UP001204144"/>
    </source>
</evidence>
<dbReference type="SUPFAM" id="SSF51735">
    <property type="entry name" value="NAD(P)-binding Rossmann-fold domains"/>
    <property type="match status" value="1"/>
</dbReference>
<proteinExistence type="predicted"/>
<organism evidence="3 4">
    <name type="scientific">Lacihabitans soyangensis</name>
    <dbReference type="NCBI Taxonomy" id="869394"/>
    <lineage>
        <taxon>Bacteria</taxon>
        <taxon>Pseudomonadati</taxon>
        <taxon>Bacteroidota</taxon>
        <taxon>Cytophagia</taxon>
        <taxon>Cytophagales</taxon>
        <taxon>Leadbetterellaceae</taxon>
        <taxon>Lacihabitans</taxon>
    </lineage>
</organism>
<keyword evidence="4" id="KW-1185">Reference proteome</keyword>
<protein>
    <submittedName>
        <fullName evidence="3">Gfo/Idh/MocA family oxidoreductase</fullName>
    </submittedName>
</protein>
<dbReference type="Gene3D" id="3.40.50.720">
    <property type="entry name" value="NAD(P)-binding Rossmann-like Domain"/>
    <property type="match status" value="1"/>
</dbReference>
<name>A0AAE3KU48_9BACT</name>
<dbReference type="GO" id="GO:0000166">
    <property type="term" value="F:nucleotide binding"/>
    <property type="evidence" value="ECO:0007669"/>
    <property type="project" value="InterPro"/>
</dbReference>
<sequence length="431" mass="48863">MNRKSFLKATALAAGAVFTRPLITFASQSKYRLALIGSGWWGTNILREALKSGECQLVALCDVDERQVKKCLEEANKLTNDQPKNYKNYEELLHKEKPEIVINATPDHWHALIAIDAMKAGAHVYLEKPISHTVNEGKAILKTARDTQRICITGFHRRYSPHNVSGQEFLKSGKVGQIKEVKAFVTYNFGQGKIVADEPVPQGLDWDAWCGPAPLVAYNPTIHPRSWRQRTEFANGQLGDWGPHWFDQILWWSEETAPKKIFSLASDKINTNNNNAPESQVVVYDFEGFTCTWEHSQLNGRPTSKTENVGVYFHGTEGTFHMGWMGGWSFYPKNKNTEIIHQDAKLNQPDQQNIDLVWADFLNSIKTKKLPFADIQKGYEATNMSLLGMAALKAGKSLDWDGKLGKITNDSEANKLLERQYRKGYSYPKWK</sequence>
<evidence type="ECO:0000313" key="3">
    <source>
        <dbReference type="EMBL" id="MCP9765202.1"/>
    </source>
</evidence>
<dbReference type="Gene3D" id="3.30.360.10">
    <property type="entry name" value="Dihydrodipicolinate Reductase, domain 2"/>
    <property type="match status" value="1"/>
</dbReference>
<dbReference type="Pfam" id="PF19051">
    <property type="entry name" value="GFO_IDH_MocA_C2"/>
    <property type="match status" value="1"/>
</dbReference>
<gene>
    <name evidence="3" type="ORF">EGI31_19885</name>
</gene>
<accession>A0AAE3KU48</accession>
<dbReference type="AlphaFoldDB" id="A0AAE3KU48"/>
<dbReference type="InterPro" id="IPR050463">
    <property type="entry name" value="Gfo/Idh/MocA_oxidrdct_glycsds"/>
</dbReference>
<evidence type="ECO:0000259" key="2">
    <source>
        <dbReference type="Pfam" id="PF19051"/>
    </source>
</evidence>
<dbReference type="Proteomes" id="UP001204144">
    <property type="component" value="Unassembled WGS sequence"/>
</dbReference>
<reference evidence="3 4" key="1">
    <citation type="submission" date="2018-11" db="EMBL/GenBank/DDBJ databases">
        <title>Novel bacteria species description.</title>
        <authorList>
            <person name="Han J.-H."/>
        </authorList>
    </citation>
    <scope>NUCLEOTIDE SEQUENCE [LARGE SCALE GENOMIC DNA]</scope>
    <source>
        <strain evidence="3 4">KCTC23259</strain>
    </source>
</reference>
<dbReference type="Pfam" id="PF01408">
    <property type="entry name" value="GFO_IDH_MocA"/>
    <property type="match status" value="1"/>
</dbReference>
<comment type="caution">
    <text evidence="3">The sequence shown here is derived from an EMBL/GenBank/DDBJ whole genome shotgun (WGS) entry which is preliminary data.</text>
</comment>
<dbReference type="EMBL" id="RJUF01000181">
    <property type="protein sequence ID" value="MCP9765202.1"/>
    <property type="molecule type" value="Genomic_DNA"/>
</dbReference>
<evidence type="ECO:0000259" key="1">
    <source>
        <dbReference type="Pfam" id="PF01408"/>
    </source>
</evidence>
<dbReference type="RefSeq" id="WP_255038891.1">
    <property type="nucleotide sequence ID" value="NZ_RJUF01000181.1"/>
</dbReference>
<dbReference type="PANTHER" id="PTHR43818">
    <property type="entry name" value="BCDNA.GH03377"/>
    <property type="match status" value="1"/>
</dbReference>
<dbReference type="PANTHER" id="PTHR43818:SF5">
    <property type="entry name" value="OXIDOREDUCTASE FAMILY PROTEIN"/>
    <property type="match status" value="1"/>
</dbReference>